<dbReference type="EMBL" id="CP024201">
    <property type="protein sequence ID" value="ATQ43706.1"/>
    <property type="molecule type" value="Genomic_DNA"/>
</dbReference>
<dbReference type="SUPFAM" id="SSF48452">
    <property type="entry name" value="TPR-like"/>
    <property type="match status" value="1"/>
</dbReference>
<reference evidence="4 5" key="1">
    <citation type="submission" date="2017-10" db="EMBL/GenBank/DDBJ databases">
        <title>Genome sequence of Caulobacter mirabilis FWC38.</title>
        <authorList>
            <person name="Fiebig A."/>
            <person name="Crosson S."/>
        </authorList>
    </citation>
    <scope>NUCLEOTIDE SEQUENCE [LARGE SCALE GENOMIC DNA]</scope>
    <source>
        <strain evidence="4 5">FWC 38</strain>
    </source>
</reference>
<dbReference type="Pfam" id="PF13432">
    <property type="entry name" value="TPR_16"/>
    <property type="match status" value="1"/>
</dbReference>
<dbReference type="Gene3D" id="1.25.40.10">
    <property type="entry name" value="Tetratricopeptide repeat domain"/>
    <property type="match status" value="2"/>
</dbReference>
<feature type="region of interest" description="Disordered" evidence="2">
    <location>
        <begin position="954"/>
        <end position="978"/>
    </location>
</feature>
<feature type="signal peptide" evidence="3">
    <location>
        <begin position="1"/>
        <end position="31"/>
    </location>
</feature>
<dbReference type="AlphaFoldDB" id="A0A2D2B0C8"/>
<evidence type="ECO:0000313" key="4">
    <source>
        <dbReference type="EMBL" id="ATQ43706.1"/>
    </source>
</evidence>
<sequence length="978" mass="103363">MSLRALLRSGVAAACIVSVAVPAGVAGPAFAAPARLEVRSAQAKDFTRIEFRWAGGARVSQRRNGQTLTLRFSRDAKPDLSTLRILPPKWLKGAEARHVGGALEIDLLLADDADAKVGAADGAIFVNLFAKAETPAAPATQTAEAAPAAAAADTTPRGPRPNPIPAGGVVRMATDIAGSQARLRFDWANPVGAAVFRRGEAVWIVFDAPAPLDVSKAPRGLSQFSRVQAVKGRDYTAVRLVAPRTMPISVSGEGGSWTVALGAGPRAETGRVKVDRDGESARAALTAVLPGASAPVWINDPAVGDRIAVVTALAPGKGLTSRRDYVEMALLATAHGLAIEPYATDLGVITEGDLVRIGRPAGLALSPAAAGAMPVETAEGDGAPKAAGMPALVDETWGKVGPGGFMDRYGALTDAAAQEAGQGRDAPVEARMALARFLVGSELSYEAIGVLNAAARQNQTIAGTPEFRGLRGVARAMAGRDKEAETDFAIPILNDDPSSAVWRGYIAARAGQWADARAKFAQGAIAMDQFPAVWRARFLRADAEAALALGDVDGAQSRITEALSDKAIPNAEQLAVRLVQARMFEAQGKKTGALAVYKAIAQAPLDQLAAPALLHATQLELQMGKITPVKAAETFDGLRYRWRGGATELETIRALGQLYLGQGRYREALEALRSAGTRLPDLPQAVQLQDDLATAFRALFLDGMADGLEPIQALALFYDFKELTPVGADGDLMVRRLVRRLVDVDLLGQAADLLQYQVDNRLDGVPKAQVATDLALIQLMNRKPEAALQAINNSRTTVLPNALNIERRVITARALMQLGRLDAAQEIIESDKSPEARDIRAEIAWKSKNWGQAGALFETSMGERWKSPLPLRPDEESKLLRAGVAYSLAGDDAALGRLRQRYGGYVDQARNPDALRVAFAASDGGQLTANDFSRTVADNEGFAGWVAKMKQRFRDKPAPVGPSPVKAADASASTAAKG</sequence>
<protein>
    <submittedName>
        <fullName evidence="4">Endoglucanase</fullName>
    </submittedName>
</protein>
<keyword evidence="5" id="KW-1185">Reference proteome</keyword>
<gene>
    <name evidence="4" type="ORF">CSW64_15545</name>
</gene>
<evidence type="ECO:0000256" key="1">
    <source>
        <dbReference type="PROSITE-ProRule" id="PRU00339"/>
    </source>
</evidence>
<evidence type="ECO:0000313" key="5">
    <source>
        <dbReference type="Proteomes" id="UP000228945"/>
    </source>
</evidence>
<organism evidence="4 5">
    <name type="scientific">Caulobacter mirabilis</name>
    <dbReference type="NCBI Taxonomy" id="69666"/>
    <lineage>
        <taxon>Bacteria</taxon>
        <taxon>Pseudomonadati</taxon>
        <taxon>Pseudomonadota</taxon>
        <taxon>Alphaproteobacteria</taxon>
        <taxon>Caulobacterales</taxon>
        <taxon>Caulobacteraceae</taxon>
        <taxon>Caulobacter</taxon>
    </lineage>
</organism>
<dbReference type="KEGG" id="cmb:CSW64_15545"/>
<keyword evidence="1" id="KW-0802">TPR repeat</keyword>
<dbReference type="InterPro" id="IPR011990">
    <property type="entry name" value="TPR-like_helical_dom_sf"/>
</dbReference>
<dbReference type="PROSITE" id="PS50005">
    <property type="entry name" value="TPR"/>
    <property type="match status" value="1"/>
</dbReference>
<feature type="compositionally biased region" description="Low complexity" evidence="2">
    <location>
        <begin position="139"/>
        <end position="156"/>
    </location>
</feature>
<evidence type="ECO:0000256" key="2">
    <source>
        <dbReference type="SAM" id="MobiDB-lite"/>
    </source>
</evidence>
<feature type="repeat" description="TPR" evidence="1">
    <location>
        <begin position="649"/>
        <end position="682"/>
    </location>
</feature>
<feature type="chain" id="PRO_5013897878" evidence="3">
    <location>
        <begin position="32"/>
        <end position="978"/>
    </location>
</feature>
<proteinExistence type="predicted"/>
<evidence type="ECO:0000256" key="3">
    <source>
        <dbReference type="SAM" id="SignalP"/>
    </source>
</evidence>
<feature type="region of interest" description="Disordered" evidence="2">
    <location>
        <begin position="139"/>
        <end position="167"/>
    </location>
</feature>
<keyword evidence="3" id="KW-0732">Signal</keyword>
<dbReference type="Proteomes" id="UP000228945">
    <property type="component" value="Chromosome"/>
</dbReference>
<dbReference type="InterPro" id="IPR019734">
    <property type="entry name" value="TPR_rpt"/>
</dbReference>
<accession>A0A2D2B0C8</accession>
<name>A0A2D2B0C8_9CAUL</name>
<feature type="compositionally biased region" description="Low complexity" evidence="2">
    <location>
        <begin position="967"/>
        <end position="978"/>
    </location>
</feature>
<dbReference type="OrthoDB" id="7431909at2"/>